<dbReference type="EMBL" id="AAKN02049679">
    <property type="status" value="NOT_ANNOTATED_CDS"/>
    <property type="molecule type" value="Genomic_DNA"/>
</dbReference>
<keyword evidence="1" id="KW-1133">Transmembrane helix</keyword>
<dbReference type="STRING" id="10141.ENSCPOP00000032737"/>
<dbReference type="GO" id="GO:0046847">
    <property type="term" value="P:filopodium assembly"/>
    <property type="evidence" value="ECO:0007669"/>
    <property type="project" value="TreeGrafter"/>
</dbReference>
<dbReference type="GO" id="GO:1990138">
    <property type="term" value="P:neuron projection extension"/>
    <property type="evidence" value="ECO:0007669"/>
    <property type="project" value="TreeGrafter"/>
</dbReference>
<evidence type="ECO:0000313" key="3">
    <source>
        <dbReference type="Proteomes" id="UP000005447"/>
    </source>
</evidence>
<dbReference type="GO" id="GO:0001669">
    <property type="term" value="C:acrosomal vesicle"/>
    <property type="evidence" value="ECO:0007669"/>
    <property type="project" value="TreeGrafter"/>
</dbReference>
<feature type="transmembrane region" description="Helical" evidence="1">
    <location>
        <begin position="16"/>
        <end position="34"/>
    </location>
</feature>
<reference evidence="2" key="3">
    <citation type="submission" date="2025-09" db="UniProtKB">
        <authorList>
            <consortium name="Ensembl"/>
        </authorList>
    </citation>
    <scope>IDENTIFICATION</scope>
    <source>
        <strain evidence="2">2N</strain>
    </source>
</reference>
<dbReference type="GeneTree" id="ENSGT00900000141099"/>
<dbReference type="PANTHER" id="PTHR23314">
    <property type="entry name" value="SPERM-ASSOCIATED ANTIGEN 6 ARMADILLO REPEAT-CONTAINING"/>
    <property type="match status" value="1"/>
</dbReference>
<keyword evidence="3" id="KW-1185">Reference proteome</keyword>
<dbReference type="PANTHER" id="PTHR23314:SF0">
    <property type="entry name" value="SPERM-ASSOCIATED ANTIGEN 6"/>
    <property type="match status" value="1"/>
</dbReference>
<evidence type="ECO:0000313" key="2">
    <source>
        <dbReference type="Ensembl" id="ENSCPOP00000032737.1"/>
    </source>
</evidence>
<dbReference type="Ensembl" id="ENSCPOT00000032777.1">
    <property type="protein sequence ID" value="ENSCPOP00000032737.1"/>
    <property type="gene ID" value="ENSCPOG00000036027.1"/>
</dbReference>
<dbReference type="GO" id="GO:0005930">
    <property type="term" value="C:axoneme"/>
    <property type="evidence" value="ECO:0007669"/>
    <property type="project" value="TreeGrafter"/>
</dbReference>
<dbReference type="EMBL" id="AAKN02049680">
    <property type="status" value="NOT_ANNOTATED_CDS"/>
    <property type="molecule type" value="Genomic_DNA"/>
</dbReference>
<dbReference type="Bgee" id="ENSCPOG00000036027">
    <property type="expression patterns" value="Expressed in heart left ventricle and 6 other cell types or tissues"/>
</dbReference>
<dbReference type="EMBL" id="AAKN02049677">
    <property type="status" value="NOT_ANNOTATED_CDS"/>
    <property type="molecule type" value="Genomic_DNA"/>
</dbReference>
<organism evidence="2 3">
    <name type="scientific">Cavia porcellus</name>
    <name type="common">Guinea pig</name>
    <dbReference type="NCBI Taxonomy" id="10141"/>
    <lineage>
        <taxon>Eukaryota</taxon>
        <taxon>Metazoa</taxon>
        <taxon>Chordata</taxon>
        <taxon>Craniata</taxon>
        <taxon>Vertebrata</taxon>
        <taxon>Euteleostomi</taxon>
        <taxon>Mammalia</taxon>
        <taxon>Eutheria</taxon>
        <taxon>Euarchontoglires</taxon>
        <taxon>Glires</taxon>
        <taxon>Rodentia</taxon>
        <taxon>Hystricomorpha</taxon>
        <taxon>Caviidae</taxon>
        <taxon>Cavia</taxon>
    </lineage>
</organism>
<dbReference type="GO" id="GO:0097228">
    <property type="term" value="C:sperm principal piece"/>
    <property type="evidence" value="ECO:0007669"/>
    <property type="project" value="TreeGrafter"/>
</dbReference>
<dbReference type="GO" id="GO:0003351">
    <property type="term" value="P:epithelial cilium movement involved in extracellular fluid movement"/>
    <property type="evidence" value="ECO:0007669"/>
    <property type="project" value="TreeGrafter"/>
</dbReference>
<dbReference type="GO" id="GO:0007288">
    <property type="term" value="P:sperm axoneme assembly"/>
    <property type="evidence" value="ECO:0007669"/>
    <property type="project" value="TreeGrafter"/>
</dbReference>
<dbReference type="AlphaFoldDB" id="A0A286Y4H7"/>
<reference evidence="3" key="1">
    <citation type="journal article" date="2011" name="Nature">
        <title>A high-resolution map of human evolutionary constraint using 29 mammals.</title>
        <authorList>
            <person name="Lindblad-Toh K."/>
            <person name="Garber M."/>
            <person name="Zuk O."/>
            <person name="Lin M.F."/>
            <person name="Parker B.J."/>
            <person name="Washietl S."/>
            <person name="Kheradpour P."/>
            <person name="Ernst J."/>
            <person name="Jordan G."/>
            <person name="Mauceli E."/>
            <person name="Ward L.D."/>
            <person name="Lowe C.B."/>
            <person name="Holloway A.K."/>
            <person name="Clamp M."/>
            <person name="Gnerre S."/>
            <person name="Alfoldi J."/>
            <person name="Beal K."/>
            <person name="Chang J."/>
            <person name="Clawson H."/>
            <person name="Cuff J."/>
            <person name="Di Palma F."/>
            <person name="Fitzgerald S."/>
            <person name="Flicek P."/>
            <person name="Guttman M."/>
            <person name="Hubisz M.J."/>
            <person name="Jaffe D.B."/>
            <person name="Jungreis I."/>
            <person name="Kent W.J."/>
            <person name="Kostka D."/>
            <person name="Lara M."/>
            <person name="Martins A.L."/>
            <person name="Massingham T."/>
            <person name="Moltke I."/>
            <person name="Raney B.J."/>
            <person name="Rasmussen M.D."/>
            <person name="Robinson J."/>
            <person name="Stark A."/>
            <person name="Vilella A.J."/>
            <person name="Wen J."/>
            <person name="Xie X."/>
            <person name="Zody M.C."/>
            <person name="Baldwin J."/>
            <person name="Bloom T."/>
            <person name="Chin C.W."/>
            <person name="Heiman D."/>
            <person name="Nicol R."/>
            <person name="Nusbaum C."/>
            <person name="Young S."/>
            <person name="Wilkinson J."/>
            <person name="Worley K.C."/>
            <person name="Kovar C.L."/>
            <person name="Muzny D.M."/>
            <person name="Gibbs R.A."/>
            <person name="Cree A."/>
            <person name="Dihn H.H."/>
            <person name="Fowler G."/>
            <person name="Jhangiani S."/>
            <person name="Joshi V."/>
            <person name="Lee S."/>
            <person name="Lewis L.R."/>
            <person name="Nazareth L.V."/>
            <person name="Okwuonu G."/>
            <person name="Santibanez J."/>
            <person name="Warren W.C."/>
            <person name="Mardis E.R."/>
            <person name="Weinstock G.M."/>
            <person name="Wilson R.K."/>
            <person name="Delehaunty K."/>
            <person name="Dooling D."/>
            <person name="Fronik C."/>
            <person name="Fulton L."/>
            <person name="Fulton B."/>
            <person name="Graves T."/>
            <person name="Minx P."/>
            <person name="Sodergren E."/>
            <person name="Birney E."/>
            <person name="Margulies E.H."/>
            <person name="Herrero J."/>
            <person name="Green E.D."/>
            <person name="Haussler D."/>
            <person name="Siepel A."/>
            <person name="Goldman N."/>
            <person name="Pollard K.S."/>
            <person name="Pedersen J.S."/>
            <person name="Lander E.S."/>
            <person name="Kellis M."/>
        </authorList>
    </citation>
    <scope>NUCLEOTIDE SEQUENCE [LARGE SCALE GENOMIC DNA]</scope>
    <source>
        <strain evidence="3">2N</strain>
    </source>
</reference>
<accession>A0A286Y4H7</accession>
<dbReference type="VEuPathDB" id="HostDB:ENSCPOG00000036027"/>
<dbReference type="GO" id="GO:0005576">
    <property type="term" value="C:extracellular region"/>
    <property type="evidence" value="ECO:0007669"/>
    <property type="project" value="GOC"/>
</dbReference>
<dbReference type="GO" id="GO:0008017">
    <property type="term" value="F:microtubule binding"/>
    <property type="evidence" value="ECO:0007669"/>
    <property type="project" value="TreeGrafter"/>
</dbReference>
<protein>
    <submittedName>
        <fullName evidence="2">Uncharacterized protein</fullName>
    </submittedName>
</protein>
<keyword evidence="1" id="KW-0472">Membrane</keyword>
<dbReference type="EMBL" id="AAKN02049678">
    <property type="status" value="NOT_ANNOTATED_CDS"/>
    <property type="molecule type" value="Genomic_DNA"/>
</dbReference>
<proteinExistence type="predicted"/>
<keyword evidence="1" id="KW-0812">Transmembrane</keyword>
<sequence>MKYKETYLVAQWKTRPLLGVIFLLKPFLSMVPIIQQMTALALRRLANYSDNLVSFHNLFILTEQNLRIVFYKEKNVFVLRAVGKYSIAQAIVDHGPLDALVIFKEAEAWALGCISKHDAELSQAVVDAGAESEIALKRIAAS</sequence>
<evidence type="ECO:0000256" key="1">
    <source>
        <dbReference type="SAM" id="Phobius"/>
    </source>
</evidence>
<dbReference type="InParanoid" id="A0A286Y4H7"/>
<name>A0A286Y4H7_CAVPO</name>
<dbReference type="GO" id="GO:0015630">
    <property type="term" value="C:microtubule cytoskeleton"/>
    <property type="evidence" value="ECO:0007669"/>
    <property type="project" value="TreeGrafter"/>
</dbReference>
<dbReference type="Proteomes" id="UP000005447">
    <property type="component" value="Unassembled WGS sequence"/>
</dbReference>
<reference evidence="2" key="2">
    <citation type="submission" date="2025-08" db="UniProtKB">
        <authorList>
            <consortium name="Ensembl"/>
        </authorList>
    </citation>
    <scope>IDENTIFICATION</scope>
    <source>
        <strain evidence="2">2N</strain>
    </source>
</reference>